<dbReference type="OrthoDB" id="1113209at2759"/>
<dbReference type="Proteomes" id="UP000237271">
    <property type="component" value="Unassembled WGS sequence"/>
</dbReference>
<reference evidence="1 2" key="1">
    <citation type="journal article" date="2017" name="Genome Biol. Evol.">
        <title>Phytophthora megakarya and P. palmivora, closely related causal agents of cacao black pod rot, underwent increases in genome sizes and gene numbers by different mechanisms.</title>
        <authorList>
            <person name="Ali S.S."/>
            <person name="Shao J."/>
            <person name="Lary D.J."/>
            <person name="Kronmiller B."/>
            <person name="Shen D."/>
            <person name="Strem M.D."/>
            <person name="Amoako-Attah I."/>
            <person name="Akrofi A.Y."/>
            <person name="Begoude B.A."/>
            <person name="Ten Hoopen G.M."/>
            <person name="Coulibaly K."/>
            <person name="Kebe B.I."/>
            <person name="Melnick R.L."/>
            <person name="Guiltinan M.J."/>
            <person name="Tyler B.M."/>
            <person name="Meinhardt L.W."/>
            <person name="Bailey B.A."/>
        </authorList>
    </citation>
    <scope>NUCLEOTIDE SEQUENCE [LARGE SCALE GENOMIC DNA]</scope>
    <source>
        <strain evidence="2">sbr112.9</strain>
    </source>
</reference>
<dbReference type="PANTHER" id="PTHR11439:SF483">
    <property type="entry name" value="PEPTIDE SYNTHASE GLIP-LIKE, PUTATIVE (AFU_ORTHOLOGUE AFUA_3G12920)-RELATED"/>
    <property type="match status" value="1"/>
</dbReference>
<sequence length="150" mass="17528">MFQNTVALYGMEVEYIALSECIKEVLWMRRLLKDLGAEQEELTVIYEDNQGQWLWRRTTKHIDIRYHFVCEKVKSDEVELAFEQSKNQLADVFTKSLSSKTLCYFMVRSNVGPKLETSNEFLVYFAELLLLDTRPTRARHGAFGACSEVE</sequence>
<dbReference type="EMBL" id="NCKW01006506">
    <property type="protein sequence ID" value="POM71405.1"/>
    <property type="molecule type" value="Genomic_DNA"/>
</dbReference>
<comment type="caution">
    <text evidence="1">The sequence shown here is derived from an EMBL/GenBank/DDBJ whole genome shotgun (WGS) entry which is preliminary data.</text>
</comment>
<keyword evidence="2" id="KW-1185">Reference proteome</keyword>
<gene>
    <name evidence="1" type="ORF">PHPALM_12038</name>
</gene>
<accession>A0A2P4Y0R7</accession>
<proteinExistence type="predicted"/>
<evidence type="ECO:0000313" key="2">
    <source>
        <dbReference type="Proteomes" id="UP000237271"/>
    </source>
</evidence>
<protein>
    <submittedName>
        <fullName evidence="1">Polyprotein</fullName>
    </submittedName>
</protein>
<dbReference type="CDD" id="cd09272">
    <property type="entry name" value="RNase_HI_RT_Ty1"/>
    <property type="match status" value="1"/>
</dbReference>
<organism evidence="1 2">
    <name type="scientific">Phytophthora palmivora</name>
    <dbReference type="NCBI Taxonomy" id="4796"/>
    <lineage>
        <taxon>Eukaryota</taxon>
        <taxon>Sar</taxon>
        <taxon>Stramenopiles</taxon>
        <taxon>Oomycota</taxon>
        <taxon>Peronosporomycetes</taxon>
        <taxon>Peronosporales</taxon>
        <taxon>Peronosporaceae</taxon>
        <taxon>Phytophthora</taxon>
    </lineage>
</organism>
<evidence type="ECO:0000313" key="1">
    <source>
        <dbReference type="EMBL" id="POM71405.1"/>
    </source>
</evidence>
<name>A0A2P4Y0R7_9STRA</name>
<dbReference type="PANTHER" id="PTHR11439">
    <property type="entry name" value="GAG-POL-RELATED RETROTRANSPOSON"/>
    <property type="match status" value="1"/>
</dbReference>
<dbReference type="AlphaFoldDB" id="A0A2P4Y0R7"/>